<feature type="compositionally biased region" description="Low complexity" evidence="1">
    <location>
        <begin position="47"/>
        <end position="66"/>
    </location>
</feature>
<name>A0A316Z868_9BASI</name>
<accession>A0A316Z868</accession>
<sequence>MPGSQGEARLALQLKRWTKQRREAGPAQAAAPRACSKFGRTPPPRAAVPSASASAPRQGHRGAAPARPRRAGRARPPSSRWGQPNAHLLFCAAARSACCYCTAAWPQLRRLASLRPSAAGATSRPGEEESSPLPAWQGAEPEQRSLSTDKAPAAGSRPLSCSSPACASERPSVPDQPLAAPCALASKADPS</sequence>
<dbReference type="Proteomes" id="UP000245946">
    <property type="component" value="Unassembled WGS sequence"/>
</dbReference>
<reference evidence="2 3" key="1">
    <citation type="journal article" date="2018" name="Mol. Biol. Evol.">
        <title>Broad Genomic Sampling Reveals a Smut Pathogenic Ancestry of the Fungal Clade Ustilaginomycotina.</title>
        <authorList>
            <person name="Kijpornyongpan T."/>
            <person name="Mondo S.J."/>
            <person name="Barry K."/>
            <person name="Sandor L."/>
            <person name="Lee J."/>
            <person name="Lipzen A."/>
            <person name="Pangilinan J."/>
            <person name="LaButti K."/>
            <person name="Hainaut M."/>
            <person name="Henrissat B."/>
            <person name="Grigoriev I.V."/>
            <person name="Spatafora J.W."/>
            <person name="Aime M.C."/>
        </authorList>
    </citation>
    <scope>NUCLEOTIDE SEQUENCE [LARGE SCALE GENOMIC DNA]</scope>
    <source>
        <strain evidence="2 3">MCA 4186</strain>
    </source>
</reference>
<dbReference type="AlphaFoldDB" id="A0A316Z868"/>
<organism evidence="2 3">
    <name type="scientific">Tilletiopsis washingtonensis</name>
    <dbReference type="NCBI Taxonomy" id="58919"/>
    <lineage>
        <taxon>Eukaryota</taxon>
        <taxon>Fungi</taxon>
        <taxon>Dikarya</taxon>
        <taxon>Basidiomycota</taxon>
        <taxon>Ustilaginomycotina</taxon>
        <taxon>Exobasidiomycetes</taxon>
        <taxon>Entylomatales</taxon>
        <taxon>Entylomatales incertae sedis</taxon>
        <taxon>Tilletiopsis</taxon>
    </lineage>
</organism>
<proteinExistence type="predicted"/>
<evidence type="ECO:0000313" key="2">
    <source>
        <dbReference type="EMBL" id="PWN97188.1"/>
    </source>
</evidence>
<feature type="compositionally biased region" description="Low complexity" evidence="1">
    <location>
        <begin position="25"/>
        <end position="34"/>
    </location>
</feature>
<keyword evidence="3" id="KW-1185">Reference proteome</keyword>
<evidence type="ECO:0000256" key="1">
    <source>
        <dbReference type="SAM" id="MobiDB-lite"/>
    </source>
</evidence>
<feature type="region of interest" description="Disordered" evidence="1">
    <location>
        <begin position="16"/>
        <end position="83"/>
    </location>
</feature>
<gene>
    <name evidence="2" type="ORF">FA09DRAFT_64124</name>
</gene>
<feature type="region of interest" description="Disordered" evidence="1">
    <location>
        <begin position="116"/>
        <end position="191"/>
    </location>
</feature>
<dbReference type="RefSeq" id="XP_025597467.1">
    <property type="nucleotide sequence ID" value="XM_025745759.1"/>
</dbReference>
<evidence type="ECO:0000313" key="3">
    <source>
        <dbReference type="Proteomes" id="UP000245946"/>
    </source>
</evidence>
<dbReference type="EMBL" id="KZ819296">
    <property type="protein sequence ID" value="PWN97188.1"/>
    <property type="molecule type" value="Genomic_DNA"/>
</dbReference>
<dbReference type="GeneID" id="37273303"/>
<protein>
    <submittedName>
        <fullName evidence="2">Uncharacterized protein</fullName>
    </submittedName>
</protein>